<name>A0A0B7ING3_9FLAO</name>
<sequence length="292" mass="32965">MWYDGENYQLTGSTYNSAYEVIHTTRLEDVQNQQPHLVSGKILAWVRNWANILEKPFKLIGNVLNAVNPTNENELIPIKAKGFKIDGGTNNDVLLADGGKESIDNFFTFINSNPEYYIHNQYINDFMAKKSGMYGIQYPGSHSELLLNFNIKEGSTSALQIWCNYQHNARLKVRKQVDNNRTSGAWRELAYYDDIPFQGGDVTGNDWTANLIESKNTIFLKGGGNKTIRLHQLENHTIMSFKKCYDSGTITFVCQGKTIVMRGADAFNGADGSNAVISIVDNKCYIDINNYE</sequence>
<dbReference type="Proteomes" id="UP000038200">
    <property type="component" value="Unassembled WGS sequence"/>
</dbReference>
<accession>A0A0B7ING3</accession>
<evidence type="ECO:0000313" key="2">
    <source>
        <dbReference type="Proteomes" id="UP000038200"/>
    </source>
</evidence>
<organism evidence="1 2">
    <name type="scientific">Capnocytophaga canis</name>
    <dbReference type="NCBI Taxonomy" id="1848903"/>
    <lineage>
        <taxon>Bacteria</taxon>
        <taxon>Pseudomonadati</taxon>
        <taxon>Bacteroidota</taxon>
        <taxon>Flavobacteriia</taxon>
        <taxon>Flavobacteriales</taxon>
        <taxon>Flavobacteriaceae</taxon>
        <taxon>Capnocytophaga</taxon>
    </lineage>
</organism>
<protein>
    <submittedName>
        <fullName evidence="1">Uncharacterized protein</fullName>
    </submittedName>
</protein>
<proteinExistence type="predicted"/>
<evidence type="ECO:0000313" key="1">
    <source>
        <dbReference type="EMBL" id="CEN53370.1"/>
    </source>
</evidence>
<dbReference type="AlphaFoldDB" id="A0A0B7ING3"/>
<gene>
    <name evidence="1" type="ORF">CCAND93_410001</name>
</gene>
<dbReference type="EMBL" id="CDOL01000230">
    <property type="protein sequence ID" value="CEN53370.1"/>
    <property type="molecule type" value="Genomic_DNA"/>
</dbReference>
<reference evidence="1 2" key="1">
    <citation type="submission" date="2015-01" db="EMBL/GenBank/DDBJ databases">
        <authorList>
            <person name="Xiang T."/>
            <person name="Song Y."/>
            <person name="Huang L."/>
            <person name="Wang B."/>
            <person name="Wu P."/>
        </authorList>
    </citation>
    <scope>NUCLEOTIDE SEQUENCE [LARGE SCALE GENOMIC DNA]</scope>
    <source>
        <strain evidence="1 2">CcD93</strain>
    </source>
</reference>